<dbReference type="PANTHER" id="PTHR33065">
    <property type="entry name" value="OS07G0486400 PROTEIN"/>
    <property type="match status" value="1"/>
</dbReference>
<dbReference type="EnsemblPlants" id="LPERR08G02600.1">
    <property type="protein sequence ID" value="LPERR08G02600.1"/>
    <property type="gene ID" value="LPERR08G02600"/>
</dbReference>
<dbReference type="InterPro" id="IPR046533">
    <property type="entry name" value="DUF6598"/>
</dbReference>
<reference evidence="2" key="3">
    <citation type="submission" date="2015-04" db="UniProtKB">
        <authorList>
            <consortium name="EnsemblPlants"/>
        </authorList>
    </citation>
    <scope>IDENTIFICATION</scope>
</reference>
<accession>A0A0D9X491</accession>
<feature type="domain" description="DUF6598" evidence="1">
    <location>
        <begin position="253"/>
        <end position="384"/>
    </location>
</feature>
<reference evidence="3" key="2">
    <citation type="submission" date="2013-12" db="EMBL/GenBank/DDBJ databases">
        <authorList>
            <person name="Yu Y."/>
            <person name="Lee S."/>
            <person name="de Baynast K."/>
            <person name="Wissotski M."/>
            <person name="Liu L."/>
            <person name="Talag J."/>
            <person name="Goicoechea J."/>
            <person name="Angelova A."/>
            <person name="Jetty R."/>
            <person name="Kudrna D."/>
            <person name="Golser W."/>
            <person name="Rivera L."/>
            <person name="Zhang J."/>
            <person name="Wing R."/>
        </authorList>
    </citation>
    <scope>NUCLEOTIDE SEQUENCE</scope>
</reference>
<dbReference type="PANTHER" id="PTHR33065:SF177">
    <property type="entry name" value="OS08G0141000 PROTEIN"/>
    <property type="match status" value="1"/>
</dbReference>
<sequence>MQAFATRIPPMRFTHDPVVDFSARATPTLHIFSVKVAATRGDLQWPIHVFGIVSMRDILDRNRNIFRLGYVVWSVEATIFVRVIDGSWPEDFRGQFAAFTTCFCCKDAAREDEATNIDDERILLLDSGGEKVVVTADGKIMLSRHVVSAERGGELKVSVRVWKDGNNVVETLVVFTALEAGLSDAKIPPMRYTFKPDVDYYTARAETTLQIFSVKRQVEAYSGRLMCLVWFQFETLLTTLFHRERDNCQTLTEEFRFGYIVSSVEATISVQVIHGSWPDGFRGEFSAFATGFAWKDSGRKDDADHEKILLLDSVGEKVTVTGDGKIDLSRCVVSVENKGELKVSVKAWEVNKNVVETEMVFTALESGLSHGTLEIGFCMLKVTVAWSLISCKP</sequence>
<organism evidence="2 3">
    <name type="scientific">Leersia perrieri</name>
    <dbReference type="NCBI Taxonomy" id="77586"/>
    <lineage>
        <taxon>Eukaryota</taxon>
        <taxon>Viridiplantae</taxon>
        <taxon>Streptophyta</taxon>
        <taxon>Embryophyta</taxon>
        <taxon>Tracheophyta</taxon>
        <taxon>Spermatophyta</taxon>
        <taxon>Magnoliopsida</taxon>
        <taxon>Liliopsida</taxon>
        <taxon>Poales</taxon>
        <taxon>Poaceae</taxon>
        <taxon>BOP clade</taxon>
        <taxon>Oryzoideae</taxon>
        <taxon>Oryzeae</taxon>
        <taxon>Oryzinae</taxon>
        <taxon>Leersia</taxon>
    </lineage>
</organism>
<dbReference type="HOGENOM" id="CLU_030845_0_1_1"/>
<proteinExistence type="predicted"/>
<evidence type="ECO:0000313" key="3">
    <source>
        <dbReference type="Proteomes" id="UP000032180"/>
    </source>
</evidence>
<evidence type="ECO:0000259" key="1">
    <source>
        <dbReference type="Pfam" id="PF20241"/>
    </source>
</evidence>
<keyword evidence="3" id="KW-1185">Reference proteome</keyword>
<feature type="domain" description="DUF6598" evidence="1">
    <location>
        <begin position="66"/>
        <end position="186"/>
    </location>
</feature>
<reference evidence="2 3" key="1">
    <citation type="submission" date="2012-08" db="EMBL/GenBank/DDBJ databases">
        <title>Oryza genome evolution.</title>
        <authorList>
            <person name="Wing R.A."/>
        </authorList>
    </citation>
    <scope>NUCLEOTIDE SEQUENCE</scope>
</reference>
<dbReference type="Gramene" id="LPERR08G02600.1">
    <property type="protein sequence ID" value="LPERR08G02600.1"/>
    <property type="gene ID" value="LPERR08G02600"/>
</dbReference>
<dbReference type="Pfam" id="PF20241">
    <property type="entry name" value="DUF6598"/>
    <property type="match status" value="3"/>
</dbReference>
<name>A0A0D9X491_9ORYZ</name>
<dbReference type="Proteomes" id="UP000032180">
    <property type="component" value="Chromosome 8"/>
</dbReference>
<evidence type="ECO:0000313" key="2">
    <source>
        <dbReference type="EnsemblPlants" id="LPERR08G02600.1"/>
    </source>
</evidence>
<dbReference type="AlphaFoldDB" id="A0A0D9X491"/>
<feature type="domain" description="DUF6598" evidence="1">
    <location>
        <begin position="28"/>
        <end position="65"/>
    </location>
</feature>
<protein>
    <recommendedName>
        <fullName evidence="1">DUF6598 domain-containing protein</fullName>
    </recommendedName>
</protein>